<name>A0AAW9NPD3_9BACL</name>
<gene>
    <name evidence="2" type="ORF">P9B03_19640</name>
</gene>
<dbReference type="Pfam" id="PF14039">
    <property type="entry name" value="YusW"/>
    <property type="match status" value="1"/>
</dbReference>
<proteinExistence type="predicted"/>
<feature type="signal peptide" evidence="1">
    <location>
        <begin position="1"/>
        <end position="18"/>
    </location>
</feature>
<evidence type="ECO:0000256" key="1">
    <source>
        <dbReference type="SAM" id="SignalP"/>
    </source>
</evidence>
<organism evidence="2 3">
    <name type="scientific">Metasolibacillus meyeri</name>
    <dbReference type="NCBI Taxonomy" id="1071052"/>
    <lineage>
        <taxon>Bacteria</taxon>
        <taxon>Bacillati</taxon>
        <taxon>Bacillota</taxon>
        <taxon>Bacilli</taxon>
        <taxon>Bacillales</taxon>
        <taxon>Caryophanaceae</taxon>
        <taxon>Metasolibacillus</taxon>
    </lineage>
</organism>
<keyword evidence="3" id="KW-1185">Reference proteome</keyword>
<comment type="caution">
    <text evidence="2">The sequence shown here is derived from an EMBL/GenBank/DDBJ whole genome shotgun (WGS) entry which is preliminary data.</text>
</comment>
<dbReference type="InterPro" id="IPR025623">
    <property type="entry name" value="YusW"/>
</dbReference>
<dbReference type="Proteomes" id="UP001344888">
    <property type="component" value="Unassembled WGS sequence"/>
</dbReference>
<keyword evidence="1" id="KW-0732">Signal</keyword>
<dbReference type="AlphaFoldDB" id="A0AAW9NPD3"/>
<sequence length="154" mass="17191">MKRSSKWIIIPFIVFLLAACNNNKVTEVPVTTPSNPDHAANASHPATNVHLPFTKFSLEVSYGLTEKYEVDYENDADGIEAEIEDKLNGEKLKGNDAYIKLEPLLQKLTFDATTDNASIVSDVLSVFGLPTDYTGFELEMRFADGTEKEFKLKQ</sequence>
<protein>
    <submittedName>
        <fullName evidence="2">YusW family protein</fullName>
    </submittedName>
</protein>
<accession>A0AAW9NPD3</accession>
<reference evidence="2 3" key="1">
    <citation type="submission" date="2023-03" db="EMBL/GenBank/DDBJ databases">
        <title>Bacillus Genome Sequencing.</title>
        <authorList>
            <person name="Dunlap C."/>
        </authorList>
    </citation>
    <scope>NUCLEOTIDE SEQUENCE [LARGE SCALE GENOMIC DNA]</scope>
    <source>
        <strain evidence="2 3">B-59205</strain>
    </source>
</reference>
<dbReference type="RefSeq" id="WP_326125182.1">
    <property type="nucleotide sequence ID" value="NZ_JARSFG010000039.1"/>
</dbReference>
<feature type="chain" id="PRO_5043869262" evidence="1">
    <location>
        <begin position="19"/>
        <end position="154"/>
    </location>
</feature>
<evidence type="ECO:0000313" key="3">
    <source>
        <dbReference type="Proteomes" id="UP001344888"/>
    </source>
</evidence>
<dbReference type="EMBL" id="JARSFG010000039">
    <property type="protein sequence ID" value="MEC1180679.1"/>
    <property type="molecule type" value="Genomic_DNA"/>
</dbReference>
<evidence type="ECO:0000313" key="2">
    <source>
        <dbReference type="EMBL" id="MEC1180679.1"/>
    </source>
</evidence>